<dbReference type="GO" id="GO:0000271">
    <property type="term" value="P:polysaccharide biosynthetic process"/>
    <property type="evidence" value="ECO:0007669"/>
    <property type="project" value="TreeGrafter"/>
</dbReference>
<feature type="transmembrane region" description="Helical" evidence="1">
    <location>
        <begin position="12"/>
        <end position="33"/>
    </location>
</feature>
<feature type="transmembrane region" description="Helical" evidence="1">
    <location>
        <begin position="210"/>
        <end position="229"/>
    </location>
</feature>
<protein>
    <submittedName>
        <fullName evidence="3">Acyltransferase</fullName>
    </submittedName>
</protein>
<proteinExistence type="predicted"/>
<dbReference type="RefSeq" id="WP_121916583.1">
    <property type="nucleotide sequence ID" value="NZ_REFV01000003.1"/>
</dbReference>
<dbReference type="GO" id="GO:0016020">
    <property type="term" value="C:membrane"/>
    <property type="evidence" value="ECO:0007669"/>
    <property type="project" value="TreeGrafter"/>
</dbReference>
<accession>A0A3M0GP03</accession>
<organism evidence="3 4">
    <name type="scientific">Dokdonia sinensis</name>
    <dbReference type="NCBI Taxonomy" id="2479847"/>
    <lineage>
        <taxon>Bacteria</taxon>
        <taxon>Pseudomonadati</taxon>
        <taxon>Bacteroidota</taxon>
        <taxon>Flavobacteriia</taxon>
        <taxon>Flavobacteriales</taxon>
        <taxon>Flavobacteriaceae</taxon>
        <taxon>Dokdonia</taxon>
    </lineage>
</organism>
<dbReference type="InterPro" id="IPR002656">
    <property type="entry name" value="Acyl_transf_3_dom"/>
</dbReference>
<keyword evidence="3" id="KW-0012">Acyltransferase</keyword>
<dbReference type="PANTHER" id="PTHR23028:SF53">
    <property type="entry name" value="ACYL_TRANSF_3 DOMAIN-CONTAINING PROTEIN"/>
    <property type="match status" value="1"/>
</dbReference>
<feature type="transmembrane region" description="Helical" evidence="1">
    <location>
        <begin position="267"/>
        <end position="289"/>
    </location>
</feature>
<dbReference type="Pfam" id="PF01757">
    <property type="entry name" value="Acyl_transf_3"/>
    <property type="match status" value="1"/>
</dbReference>
<keyword evidence="3" id="KW-0808">Transferase</keyword>
<keyword evidence="1" id="KW-0472">Membrane</keyword>
<feature type="transmembrane region" description="Helical" evidence="1">
    <location>
        <begin position="146"/>
        <end position="163"/>
    </location>
</feature>
<dbReference type="AlphaFoldDB" id="A0A3M0GP03"/>
<dbReference type="EMBL" id="REFV01000003">
    <property type="protein sequence ID" value="RMB62949.1"/>
    <property type="molecule type" value="Genomic_DNA"/>
</dbReference>
<evidence type="ECO:0000313" key="3">
    <source>
        <dbReference type="EMBL" id="RMB62949.1"/>
    </source>
</evidence>
<evidence type="ECO:0000256" key="1">
    <source>
        <dbReference type="SAM" id="Phobius"/>
    </source>
</evidence>
<feature type="transmembrane region" description="Helical" evidence="1">
    <location>
        <begin position="340"/>
        <end position="360"/>
    </location>
</feature>
<name>A0A3M0GP03_9FLAO</name>
<dbReference type="PANTHER" id="PTHR23028">
    <property type="entry name" value="ACETYLTRANSFERASE"/>
    <property type="match status" value="1"/>
</dbReference>
<keyword evidence="1" id="KW-1133">Transmembrane helix</keyword>
<gene>
    <name evidence="3" type="ORF">EAX61_05095</name>
</gene>
<feature type="transmembrane region" description="Helical" evidence="1">
    <location>
        <begin position="88"/>
        <end position="109"/>
    </location>
</feature>
<feature type="transmembrane region" description="Helical" evidence="1">
    <location>
        <begin position="241"/>
        <end position="261"/>
    </location>
</feature>
<feature type="transmembrane region" description="Helical" evidence="1">
    <location>
        <begin position="310"/>
        <end position="328"/>
    </location>
</feature>
<dbReference type="InterPro" id="IPR050879">
    <property type="entry name" value="Acyltransferase_3"/>
</dbReference>
<feature type="transmembrane region" description="Helical" evidence="1">
    <location>
        <begin position="170"/>
        <end position="190"/>
    </location>
</feature>
<feature type="domain" description="Acyltransferase 3" evidence="2">
    <location>
        <begin position="11"/>
        <end position="351"/>
    </location>
</feature>
<keyword evidence="1" id="KW-0812">Transmembrane</keyword>
<feature type="transmembrane region" description="Helical" evidence="1">
    <location>
        <begin position="45"/>
        <end position="67"/>
    </location>
</feature>
<reference evidence="3 4" key="1">
    <citation type="submission" date="2018-10" db="EMBL/GenBank/DDBJ databases">
        <title>Dokdonia luteus sp. nov., isolated from sea water.</title>
        <authorList>
            <person name="Zhou L.Y."/>
            <person name="Du Z.J."/>
        </authorList>
    </citation>
    <scope>NUCLEOTIDE SEQUENCE [LARGE SCALE GENOMIC DNA]</scope>
    <source>
        <strain evidence="3 4">SH27</strain>
    </source>
</reference>
<keyword evidence="4" id="KW-1185">Reference proteome</keyword>
<comment type="caution">
    <text evidence="3">The sequence shown here is derived from an EMBL/GenBank/DDBJ whole genome shotgun (WGS) entry which is preliminary data.</text>
</comment>
<dbReference type="Proteomes" id="UP000281985">
    <property type="component" value="Unassembled WGS sequence"/>
</dbReference>
<evidence type="ECO:0000313" key="4">
    <source>
        <dbReference type="Proteomes" id="UP000281985"/>
    </source>
</evidence>
<sequence>MRIDYSRRIFGFDLLRGGATVTVVAGHSVHILPDTTNTLAAGINFLGILGVEMFFVLSGFLIGRILYNLLTRNEIIRGEFRYFLARRWFRTLPNYYLLLLVNIVLLFLLGREMPEQLWSYFIFLQNFSSGMGGFYGESWSLTVEEFVYLLGPILLFLGALSFPKKNRKKLFLYIILTIIASAMAIKLCYYFNLSDLSGARWNDTLRTVVIYRYDSIFYGMVASYIALRYPQFWKREAIKAAILGLVIAVGIVMMLIIFKWTPETAPFFWNVIALPLISIAFALIMPLCSEMKTAPAYIRRPITYISIRSYTMYLLHFGIILKTMLYLYPTEGMSREALMVYAIIYMGIVFGLTHLWYRYVEKPATDLRDKPSVKKWFLS</sequence>
<dbReference type="OrthoDB" id="290051at2"/>
<dbReference type="GO" id="GO:0016747">
    <property type="term" value="F:acyltransferase activity, transferring groups other than amino-acyl groups"/>
    <property type="evidence" value="ECO:0007669"/>
    <property type="project" value="InterPro"/>
</dbReference>
<evidence type="ECO:0000259" key="2">
    <source>
        <dbReference type="Pfam" id="PF01757"/>
    </source>
</evidence>